<evidence type="ECO:0000256" key="5">
    <source>
        <dbReference type="ARBA" id="ARBA00033748"/>
    </source>
</evidence>
<keyword evidence="4 7" id="KW-0503">Monooxygenase</keyword>
<dbReference type="Proteomes" id="UP001174909">
    <property type="component" value="Unassembled WGS sequence"/>
</dbReference>
<dbReference type="GO" id="GO:0004497">
    <property type="term" value="F:monooxygenase activity"/>
    <property type="evidence" value="ECO:0007669"/>
    <property type="project" value="UniProtKB-KW"/>
</dbReference>
<keyword evidence="2" id="KW-0288">FMN</keyword>
<dbReference type="PANTHER" id="PTHR30011:SF16">
    <property type="entry name" value="C2H2 FINGER DOMAIN TRANSCRIPTION FACTOR (EUROFUNG)-RELATED"/>
    <property type="match status" value="1"/>
</dbReference>
<dbReference type="InterPro" id="IPR051260">
    <property type="entry name" value="Diverse_substr_monoxygenases"/>
</dbReference>
<dbReference type="Pfam" id="PF00296">
    <property type="entry name" value="Bac_luciferase"/>
    <property type="match status" value="1"/>
</dbReference>
<sequence length="446" mass="49175">MAERQMMRIGTFLAGTGSNMASWRHPTAVLDAAINLDYYRDLTRRAEEAKLDFAFFGDGLYISEKSHPNFLNRFEPLTLLAALAMETTHIGLAATLSTTYSDPFTVARQFMSIDHISGGRAGWNVVTSPLEGSAANYSRPEHPAHDLRYKMAAEYIEIAKGLWDSWENDAFIRDQARGEFIDPDKMHRLDHVGEFFSVQGPLNISRSPQGRPVLIQAGSSEAGRGFAATIADAVFTGQATRADAEAFSADVKGRAAAAGRNPGEVLILPGCSPIVGRTPEEAEEKYLEIAGLVEINQALNYMGRFFNDLDFTQYDLDAPFPELGDFGRNGWESSTDSIKKTAREKELSLREMALQVSTGRHEFIGTAEQVADRMQDWFESGACDGFMLSGAVLPQGFNDFVDEVLPLLKERGVFRTEYESDTLRGNLGLPIPENRYTAARNAGAGR</sequence>
<dbReference type="PIRSF" id="PIRSF000337">
    <property type="entry name" value="NTA_MOA"/>
    <property type="match status" value="1"/>
</dbReference>
<keyword evidence="1" id="KW-0285">Flavoprotein</keyword>
<protein>
    <submittedName>
        <fullName evidence="7">N-acetyl-S-(2-succino)cysteine monooxygenase</fullName>
    </submittedName>
</protein>
<feature type="domain" description="Luciferase-like" evidence="6">
    <location>
        <begin position="21"/>
        <end position="382"/>
    </location>
</feature>
<evidence type="ECO:0000313" key="8">
    <source>
        <dbReference type="Proteomes" id="UP001174909"/>
    </source>
</evidence>
<reference evidence="7" key="1">
    <citation type="submission" date="2023-03" db="EMBL/GenBank/DDBJ databases">
        <authorList>
            <person name="Steffen K."/>
            <person name="Cardenas P."/>
        </authorList>
    </citation>
    <scope>NUCLEOTIDE SEQUENCE</scope>
</reference>
<dbReference type="GO" id="GO:0016705">
    <property type="term" value="F:oxidoreductase activity, acting on paired donors, with incorporation or reduction of molecular oxygen"/>
    <property type="evidence" value="ECO:0007669"/>
    <property type="project" value="InterPro"/>
</dbReference>
<dbReference type="InterPro" id="IPR036661">
    <property type="entry name" value="Luciferase-like_sf"/>
</dbReference>
<evidence type="ECO:0000256" key="3">
    <source>
        <dbReference type="ARBA" id="ARBA00023002"/>
    </source>
</evidence>
<evidence type="ECO:0000256" key="2">
    <source>
        <dbReference type="ARBA" id="ARBA00022643"/>
    </source>
</evidence>
<dbReference type="NCBIfam" id="TIGR03860">
    <property type="entry name" value="FMN_nitrolo"/>
    <property type="match status" value="1"/>
</dbReference>
<evidence type="ECO:0000256" key="1">
    <source>
        <dbReference type="ARBA" id="ARBA00022630"/>
    </source>
</evidence>
<dbReference type="SUPFAM" id="SSF51679">
    <property type="entry name" value="Bacterial luciferase-like"/>
    <property type="match status" value="1"/>
</dbReference>
<keyword evidence="3" id="KW-0560">Oxidoreductase</keyword>
<accession>A0AA35XFZ9</accession>
<comment type="caution">
    <text evidence="7">The sequence shown here is derived from an EMBL/GenBank/DDBJ whole genome shotgun (WGS) entry which is preliminary data.</text>
</comment>
<gene>
    <name evidence="7" type="ORF">GBAR_LOCUS27960</name>
</gene>
<organism evidence="7 8">
    <name type="scientific">Geodia barretti</name>
    <name type="common">Barrett's horny sponge</name>
    <dbReference type="NCBI Taxonomy" id="519541"/>
    <lineage>
        <taxon>Eukaryota</taxon>
        <taxon>Metazoa</taxon>
        <taxon>Porifera</taxon>
        <taxon>Demospongiae</taxon>
        <taxon>Heteroscleromorpha</taxon>
        <taxon>Tetractinellida</taxon>
        <taxon>Astrophorina</taxon>
        <taxon>Geodiidae</taxon>
        <taxon>Geodia</taxon>
    </lineage>
</organism>
<dbReference type="AlphaFoldDB" id="A0AA35XFZ9"/>
<dbReference type="EMBL" id="CASHTH010003893">
    <property type="protein sequence ID" value="CAI8050996.1"/>
    <property type="molecule type" value="Genomic_DNA"/>
</dbReference>
<comment type="similarity">
    <text evidence="5">Belongs to the NtaA/SnaA/DszA monooxygenase family.</text>
</comment>
<dbReference type="CDD" id="cd01095">
    <property type="entry name" value="Nitrilotriacetate_monoxgenase"/>
    <property type="match status" value="1"/>
</dbReference>
<evidence type="ECO:0000313" key="7">
    <source>
        <dbReference type="EMBL" id="CAI8050996.1"/>
    </source>
</evidence>
<dbReference type="InterPro" id="IPR016215">
    <property type="entry name" value="NTA_MOA"/>
</dbReference>
<dbReference type="PANTHER" id="PTHR30011">
    <property type="entry name" value="ALKANESULFONATE MONOOXYGENASE-RELATED"/>
    <property type="match status" value="1"/>
</dbReference>
<proteinExistence type="inferred from homology"/>
<keyword evidence="8" id="KW-1185">Reference proteome</keyword>
<evidence type="ECO:0000259" key="6">
    <source>
        <dbReference type="Pfam" id="PF00296"/>
    </source>
</evidence>
<dbReference type="InterPro" id="IPR011251">
    <property type="entry name" value="Luciferase-like_dom"/>
</dbReference>
<name>A0AA35XFZ9_GEOBA</name>
<dbReference type="Gene3D" id="3.20.20.30">
    <property type="entry name" value="Luciferase-like domain"/>
    <property type="match status" value="1"/>
</dbReference>
<evidence type="ECO:0000256" key="4">
    <source>
        <dbReference type="ARBA" id="ARBA00023033"/>
    </source>
</evidence>